<dbReference type="Proteomes" id="UP000824072">
    <property type="component" value="Unassembled WGS sequence"/>
</dbReference>
<sequence length="384" mass="44126">MQSSYVSSMTEISSRAFEAATIPNMTAQEAADLLMHAVQIRTFADILRSHAQGMEPKQALVKGLCANDPQRNRASVEKKVRDWLSGRYQPTAREDLLELCFIMELSLDEADEFLAEAGESGLHWRDPRELVYAFALRRRMNYLEAQDLLRRVLPQEIDLEGSGESESFTPLIHKEADAIQTEEELRQYLTQAADRLGTLHNSAYRQFLELMSVLEKPQSYVGEEKRYTSREIVEQYLDKHLPSKRGGKAMSEKLKSILVGWPDEVTISRMKNRKADVSRKILILLFLATDGGEPEEESWEECDAYEEEIEEEDEAELDFRSSYMRMNQMLAGCGYRMLDPRNPFDWIALYCMRVQEDRESMDGLNERLAHVLDVLFTAAPSGDQ</sequence>
<proteinExistence type="predicted"/>
<evidence type="ECO:0000313" key="1">
    <source>
        <dbReference type="EMBL" id="HIU34302.1"/>
    </source>
</evidence>
<reference evidence="1" key="1">
    <citation type="submission" date="2020-10" db="EMBL/GenBank/DDBJ databases">
        <authorList>
            <person name="Gilroy R."/>
        </authorList>
    </citation>
    <scope>NUCLEOTIDE SEQUENCE</scope>
    <source>
        <strain evidence="1">ChiHcec3-11533</strain>
    </source>
</reference>
<evidence type="ECO:0000313" key="2">
    <source>
        <dbReference type="Proteomes" id="UP000824072"/>
    </source>
</evidence>
<gene>
    <name evidence="1" type="ORF">IAB02_07045</name>
</gene>
<protein>
    <submittedName>
        <fullName evidence="1">Uncharacterized protein</fullName>
    </submittedName>
</protein>
<reference evidence="1" key="2">
    <citation type="journal article" date="2021" name="PeerJ">
        <title>Extensive microbial diversity within the chicken gut microbiome revealed by metagenomics and culture.</title>
        <authorList>
            <person name="Gilroy R."/>
            <person name="Ravi A."/>
            <person name="Getino M."/>
            <person name="Pursley I."/>
            <person name="Horton D.L."/>
            <person name="Alikhan N.F."/>
            <person name="Baker D."/>
            <person name="Gharbi K."/>
            <person name="Hall N."/>
            <person name="Watson M."/>
            <person name="Adriaenssens E.M."/>
            <person name="Foster-Nyarko E."/>
            <person name="Jarju S."/>
            <person name="Secka A."/>
            <person name="Antonio M."/>
            <person name="Oren A."/>
            <person name="Chaudhuri R.R."/>
            <person name="La Ragione R."/>
            <person name="Hildebrand F."/>
            <person name="Pallen M.J."/>
        </authorList>
    </citation>
    <scope>NUCLEOTIDE SEQUENCE</scope>
    <source>
        <strain evidence="1">ChiHcec3-11533</strain>
    </source>
</reference>
<organism evidence="1 2">
    <name type="scientific">Candidatus Pullichristensenella excrementigallinarum</name>
    <dbReference type="NCBI Taxonomy" id="2840907"/>
    <lineage>
        <taxon>Bacteria</taxon>
        <taxon>Bacillati</taxon>
        <taxon>Bacillota</taxon>
        <taxon>Clostridia</taxon>
        <taxon>Candidatus Pullichristensenella</taxon>
    </lineage>
</organism>
<comment type="caution">
    <text evidence="1">The sequence shown here is derived from an EMBL/GenBank/DDBJ whole genome shotgun (WGS) entry which is preliminary data.</text>
</comment>
<accession>A0A9D1LD31</accession>
<name>A0A9D1LD31_9FIRM</name>
<dbReference type="EMBL" id="DVMU01000160">
    <property type="protein sequence ID" value="HIU34302.1"/>
    <property type="molecule type" value="Genomic_DNA"/>
</dbReference>
<dbReference type="AlphaFoldDB" id="A0A9D1LD31"/>